<evidence type="ECO:0000313" key="10">
    <source>
        <dbReference type="Proteomes" id="UP000604730"/>
    </source>
</evidence>
<evidence type="ECO:0000259" key="8">
    <source>
        <dbReference type="SMART" id="SM00014"/>
    </source>
</evidence>
<keyword evidence="5 7" id="KW-1133">Transmembrane helix</keyword>
<evidence type="ECO:0000256" key="7">
    <source>
        <dbReference type="SAM" id="Phobius"/>
    </source>
</evidence>
<dbReference type="SUPFAM" id="SSF48317">
    <property type="entry name" value="Acid phosphatase/Vanadium-dependent haloperoxidase"/>
    <property type="match status" value="1"/>
</dbReference>
<evidence type="ECO:0000256" key="1">
    <source>
        <dbReference type="ARBA" id="ARBA00004651"/>
    </source>
</evidence>
<feature type="transmembrane region" description="Helical" evidence="7">
    <location>
        <begin position="58"/>
        <end position="77"/>
    </location>
</feature>
<name>A0ABS1J2L4_9FIRM</name>
<sequence length="190" mass="20594">MIESLLNFEGSILLFLQDNVRNPILDAILIPFTLSNNAGISCILLVLIFLYFKKLRKVGILMLASLVLEFIIANLVLKNLTARIRPYEVIQGLALLVGRAPDFSFPSGHTGSAFAVAVVIFLKMPKKYGILAIALASLMGFSRLYVGIHYPSDVIGGVLLGIITSLTAIKCLPDSSPIMKRFAGESIEAA</sequence>
<feature type="transmembrane region" description="Helical" evidence="7">
    <location>
        <begin position="103"/>
        <end position="122"/>
    </location>
</feature>
<protein>
    <submittedName>
        <fullName evidence="9">Phosphatase PAP2 family protein</fullName>
    </submittedName>
</protein>
<organism evidence="9 10">
    <name type="scientific">Catonella massiliensis</name>
    <dbReference type="NCBI Taxonomy" id="2799636"/>
    <lineage>
        <taxon>Bacteria</taxon>
        <taxon>Bacillati</taxon>
        <taxon>Bacillota</taxon>
        <taxon>Clostridia</taxon>
        <taxon>Lachnospirales</taxon>
        <taxon>Lachnospiraceae</taxon>
        <taxon>Catonella</taxon>
    </lineage>
</organism>
<evidence type="ECO:0000256" key="4">
    <source>
        <dbReference type="ARBA" id="ARBA00022801"/>
    </source>
</evidence>
<keyword evidence="10" id="KW-1185">Reference proteome</keyword>
<comment type="caution">
    <text evidence="9">The sequence shown here is derived from an EMBL/GenBank/DDBJ whole genome shotgun (WGS) entry which is preliminary data.</text>
</comment>
<dbReference type="PANTHER" id="PTHR14969:SF62">
    <property type="entry name" value="DECAPRENYLPHOSPHORYL-5-PHOSPHORIBOSE PHOSPHATASE RV3807C-RELATED"/>
    <property type="match status" value="1"/>
</dbReference>
<keyword evidence="4" id="KW-0378">Hydrolase</keyword>
<proteinExistence type="predicted"/>
<evidence type="ECO:0000313" key="9">
    <source>
        <dbReference type="EMBL" id="MBK5898392.1"/>
    </source>
</evidence>
<dbReference type="Pfam" id="PF01569">
    <property type="entry name" value="PAP2"/>
    <property type="match status" value="1"/>
</dbReference>
<feature type="transmembrane region" description="Helical" evidence="7">
    <location>
        <begin position="129"/>
        <end position="148"/>
    </location>
</feature>
<keyword evidence="3 7" id="KW-0812">Transmembrane</keyword>
<feature type="transmembrane region" description="Helical" evidence="7">
    <location>
        <begin position="28"/>
        <end position="51"/>
    </location>
</feature>
<dbReference type="Gene3D" id="1.20.144.10">
    <property type="entry name" value="Phosphatidic acid phosphatase type 2/haloperoxidase"/>
    <property type="match status" value="1"/>
</dbReference>
<accession>A0ABS1J2L4</accession>
<dbReference type="InterPro" id="IPR036938">
    <property type="entry name" value="PAP2/HPO_sf"/>
</dbReference>
<comment type="subcellular location">
    <subcellularLocation>
        <location evidence="1">Cell membrane</location>
        <topology evidence="1">Multi-pass membrane protein</topology>
    </subcellularLocation>
</comment>
<evidence type="ECO:0000256" key="6">
    <source>
        <dbReference type="ARBA" id="ARBA00023136"/>
    </source>
</evidence>
<evidence type="ECO:0000256" key="3">
    <source>
        <dbReference type="ARBA" id="ARBA00022692"/>
    </source>
</evidence>
<keyword evidence="2" id="KW-1003">Cell membrane</keyword>
<keyword evidence="6 7" id="KW-0472">Membrane</keyword>
<evidence type="ECO:0000256" key="2">
    <source>
        <dbReference type="ARBA" id="ARBA00022475"/>
    </source>
</evidence>
<reference evidence="9 10" key="1">
    <citation type="submission" date="2021-01" db="EMBL/GenBank/DDBJ databases">
        <title>Isolation and description of Catonella massiliensis sp. nov., a novel Catonella species, isolated from a stable periodontitis subject.</title>
        <authorList>
            <person name="Antezack A."/>
            <person name="Boxberger M."/>
            <person name="La Scola B."/>
            <person name="Monnet-Corti V."/>
        </authorList>
    </citation>
    <scope>NUCLEOTIDE SEQUENCE [LARGE SCALE GENOMIC DNA]</scope>
    <source>
        <strain evidence="9 10">Marseille-Q4567</strain>
    </source>
</reference>
<evidence type="ECO:0000256" key="5">
    <source>
        <dbReference type="ARBA" id="ARBA00022989"/>
    </source>
</evidence>
<dbReference type="PANTHER" id="PTHR14969">
    <property type="entry name" value="SPHINGOSINE-1-PHOSPHATE PHOSPHOHYDROLASE"/>
    <property type="match status" value="1"/>
</dbReference>
<feature type="domain" description="Phosphatidic acid phosphatase type 2/haloperoxidase" evidence="8">
    <location>
        <begin position="58"/>
        <end position="169"/>
    </location>
</feature>
<feature type="transmembrane region" description="Helical" evidence="7">
    <location>
        <begin position="154"/>
        <end position="172"/>
    </location>
</feature>
<gene>
    <name evidence="9" type="ORF">JJN12_11470</name>
</gene>
<dbReference type="RefSeq" id="WP_208429815.1">
    <property type="nucleotide sequence ID" value="NZ_JAEPRJ010000001.1"/>
</dbReference>
<dbReference type="Proteomes" id="UP000604730">
    <property type="component" value="Unassembled WGS sequence"/>
</dbReference>
<dbReference type="SMART" id="SM00014">
    <property type="entry name" value="acidPPc"/>
    <property type="match status" value="1"/>
</dbReference>
<dbReference type="InterPro" id="IPR000326">
    <property type="entry name" value="PAP2/HPO"/>
</dbReference>
<dbReference type="EMBL" id="JAEPRJ010000001">
    <property type="protein sequence ID" value="MBK5898392.1"/>
    <property type="molecule type" value="Genomic_DNA"/>
</dbReference>